<dbReference type="EMBL" id="CAJNOQ010003258">
    <property type="protein sequence ID" value="CAF1003331.1"/>
    <property type="molecule type" value="Genomic_DNA"/>
</dbReference>
<evidence type="ECO:0000313" key="11">
    <source>
        <dbReference type="EMBL" id="CAF1003331.1"/>
    </source>
</evidence>
<evidence type="ECO:0000256" key="7">
    <source>
        <dbReference type="ARBA" id="ARBA00023157"/>
    </source>
</evidence>
<keyword evidence="7 8" id="KW-1015">Disulfide bond</keyword>
<dbReference type="EMBL" id="CAJOBC010003258">
    <property type="protein sequence ID" value="CAF3774730.1"/>
    <property type="molecule type" value="Genomic_DNA"/>
</dbReference>
<comment type="similarity">
    <text evidence="8">Belongs to the small Tim family.</text>
</comment>
<dbReference type="EMBL" id="CAJNOK010006566">
    <property type="protein sequence ID" value="CAF1007676.1"/>
    <property type="molecule type" value="Genomic_DNA"/>
</dbReference>
<organism evidence="11 15">
    <name type="scientific">Didymodactylos carnosus</name>
    <dbReference type="NCBI Taxonomy" id="1234261"/>
    <lineage>
        <taxon>Eukaryota</taxon>
        <taxon>Metazoa</taxon>
        <taxon>Spiralia</taxon>
        <taxon>Gnathifera</taxon>
        <taxon>Rotifera</taxon>
        <taxon>Eurotatoria</taxon>
        <taxon>Bdelloidea</taxon>
        <taxon>Philodinida</taxon>
        <taxon>Philodinidae</taxon>
        <taxon>Didymodactylos</taxon>
    </lineage>
</organism>
<comment type="domain">
    <text evidence="8">The twin CX3C motif contains 4 conserved Cys residues that form 2 disulfide bonds in the mitochondrial intermembrane space.</text>
</comment>
<dbReference type="InterPro" id="IPR004217">
    <property type="entry name" value="Tim10-like"/>
</dbReference>
<keyword evidence="8" id="KW-0143">Chaperone</keyword>
<dbReference type="Proteomes" id="UP000663829">
    <property type="component" value="Unassembled WGS sequence"/>
</dbReference>
<comment type="caution">
    <text evidence="11">The sequence shown here is derived from an EMBL/GenBank/DDBJ whole genome shotgun (WGS) entry which is preliminary data.</text>
</comment>
<keyword evidence="15" id="KW-1185">Reference proteome</keyword>
<protein>
    <recommendedName>
        <fullName evidence="8">Mitochondrial import inner membrane translocase subunit</fullName>
    </recommendedName>
</protein>
<keyword evidence="1 8" id="KW-0813">Transport</keyword>
<dbReference type="Proteomes" id="UP000682733">
    <property type="component" value="Unassembled WGS sequence"/>
</dbReference>
<keyword evidence="8" id="KW-0999">Mitochondrion inner membrane</keyword>
<dbReference type="GO" id="GO:0015031">
    <property type="term" value="P:protein transport"/>
    <property type="evidence" value="ECO:0007669"/>
    <property type="project" value="UniProtKB-KW"/>
</dbReference>
<dbReference type="SUPFAM" id="SSF144122">
    <property type="entry name" value="Tim10-like"/>
    <property type="match status" value="1"/>
</dbReference>
<name>A0A814H060_9BILA</name>
<keyword evidence="2" id="KW-0479">Metal-binding</keyword>
<dbReference type="AlphaFoldDB" id="A0A814H060"/>
<evidence type="ECO:0000256" key="3">
    <source>
        <dbReference type="ARBA" id="ARBA00022833"/>
    </source>
</evidence>
<dbReference type="GO" id="GO:0046872">
    <property type="term" value="F:metal ion binding"/>
    <property type="evidence" value="ECO:0007669"/>
    <property type="project" value="UniProtKB-KW"/>
</dbReference>
<evidence type="ECO:0000259" key="10">
    <source>
        <dbReference type="Pfam" id="PF02953"/>
    </source>
</evidence>
<dbReference type="Proteomes" id="UP000677228">
    <property type="component" value="Unassembled WGS sequence"/>
</dbReference>
<evidence type="ECO:0000256" key="2">
    <source>
        <dbReference type="ARBA" id="ARBA00022723"/>
    </source>
</evidence>
<dbReference type="Proteomes" id="UP000681722">
    <property type="component" value="Unassembled WGS sequence"/>
</dbReference>
<comment type="subunit">
    <text evidence="8">Heterohexamer.</text>
</comment>
<keyword evidence="5 8" id="KW-0811">Translocation</keyword>
<dbReference type="OrthoDB" id="1551503at2759"/>
<gene>
    <name evidence="11" type="ORF">GPM918_LOCUS13878</name>
    <name evidence="12" type="ORF">OVA965_LOCUS14880</name>
    <name evidence="13" type="ORF">SRO942_LOCUS13878</name>
    <name evidence="14" type="ORF">TMI583_LOCUS14884</name>
</gene>
<keyword evidence="4 8" id="KW-0653">Protein transport</keyword>
<evidence type="ECO:0000256" key="8">
    <source>
        <dbReference type="RuleBase" id="RU367043"/>
    </source>
</evidence>
<feature type="region of interest" description="Disordered" evidence="9">
    <location>
        <begin position="1"/>
        <end position="25"/>
    </location>
</feature>
<evidence type="ECO:0000256" key="1">
    <source>
        <dbReference type="ARBA" id="ARBA00022448"/>
    </source>
</evidence>
<evidence type="ECO:0000256" key="9">
    <source>
        <dbReference type="SAM" id="MobiDB-lite"/>
    </source>
</evidence>
<dbReference type="InterPro" id="IPR035427">
    <property type="entry name" value="Tim10-like_dom_sf"/>
</dbReference>
<dbReference type="PANTHER" id="PTHR13172">
    <property type="entry name" value="MITOCHONDRIAL IMPORT INNER MEMBRANE TRANSLOCASE SUBUNIT TIM9B"/>
    <property type="match status" value="1"/>
</dbReference>
<proteinExistence type="inferred from homology"/>
<comment type="subcellular location">
    <subcellularLocation>
        <location evidence="8">Mitochondrion inner membrane</location>
        <topology evidence="8">Peripheral membrane protein</topology>
        <orientation evidence="8">Intermembrane side</orientation>
    </subcellularLocation>
</comment>
<reference evidence="11" key="1">
    <citation type="submission" date="2021-02" db="EMBL/GenBank/DDBJ databases">
        <authorList>
            <person name="Nowell W R."/>
        </authorList>
    </citation>
    <scope>NUCLEOTIDE SEQUENCE</scope>
</reference>
<dbReference type="EMBL" id="CAJOBA010006574">
    <property type="protein sequence ID" value="CAF3776679.1"/>
    <property type="molecule type" value="Genomic_DNA"/>
</dbReference>
<evidence type="ECO:0000256" key="6">
    <source>
        <dbReference type="ARBA" id="ARBA00023128"/>
    </source>
</evidence>
<sequence length="106" mass="11936">MFGFGGSNKSATNTPTQPPTPSFEDQVPTLREFLREYNRISEVCFNDCINDFSGKAGVSSAEGLCVGFCLEKFLKVTQRISQRFQEHQMLMNENQMIVGKKTGLFK</sequence>
<dbReference type="GO" id="GO:0005743">
    <property type="term" value="C:mitochondrial inner membrane"/>
    <property type="evidence" value="ECO:0007669"/>
    <property type="project" value="UniProtKB-SubCell"/>
</dbReference>
<dbReference type="Gene3D" id="1.10.287.810">
    <property type="entry name" value="Mitochondrial import inner membrane translocase subunit tim13 like domains"/>
    <property type="match status" value="1"/>
</dbReference>
<feature type="domain" description="Tim10-like" evidence="10">
    <location>
        <begin position="29"/>
        <end position="86"/>
    </location>
</feature>
<evidence type="ECO:0000256" key="5">
    <source>
        <dbReference type="ARBA" id="ARBA00023010"/>
    </source>
</evidence>
<evidence type="ECO:0000313" key="13">
    <source>
        <dbReference type="EMBL" id="CAF3774730.1"/>
    </source>
</evidence>
<evidence type="ECO:0000313" key="12">
    <source>
        <dbReference type="EMBL" id="CAF1007676.1"/>
    </source>
</evidence>
<dbReference type="Pfam" id="PF02953">
    <property type="entry name" value="zf-Tim10_DDP"/>
    <property type="match status" value="1"/>
</dbReference>
<keyword evidence="3" id="KW-0862">Zinc</keyword>
<dbReference type="InterPro" id="IPR050673">
    <property type="entry name" value="Mito_inner_translocase_sub"/>
</dbReference>
<keyword evidence="6 8" id="KW-0496">Mitochondrion</keyword>
<evidence type="ECO:0000313" key="15">
    <source>
        <dbReference type="Proteomes" id="UP000663829"/>
    </source>
</evidence>
<comment type="function">
    <text evidence="8">Mitochondrial intermembrane chaperone that participates in the import and insertion of some multi-pass transmembrane proteins into the mitochondrial inner membrane. Also required for the transfer of beta-barrel precursors from the TOM complex to the sorting and assembly machinery (SAM complex) of the outer membrane. Acts as a chaperone-like protein that protects the hydrophobic precursors from aggregation and guide them through the mitochondrial intermembrane space.</text>
</comment>
<accession>A0A814H060</accession>
<evidence type="ECO:0000313" key="14">
    <source>
        <dbReference type="EMBL" id="CAF3776679.1"/>
    </source>
</evidence>
<keyword evidence="8" id="KW-0472">Membrane</keyword>
<evidence type="ECO:0000256" key="4">
    <source>
        <dbReference type="ARBA" id="ARBA00022927"/>
    </source>
</evidence>